<dbReference type="AlphaFoldDB" id="A0A077R237"/>
<evidence type="ECO:0000313" key="2">
    <source>
        <dbReference type="EMBL" id="CDI51004.1"/>
    </source>
</evidence>
<accession>A0A077R237</accession>
<proteinExistence type="predicted"/>
<feature type="region of interest" description="Disordered" evidence="1">
    <location>
        <begin position="76"/>
        <end position="100"/>
    </location>
</feature>
<name>A0A077R237_9BASI</name>
<dbReference type="EMBL" id="HG529494">
    <property type="protein sequence ID" value="CDI51004.1"/>
    <property type="molecule type" value="Genomic_DNA"/>
</dbReference>
<reference evidence="2" key="1">
    <citation type="journal article" date="2014" name="Genome Biol. Evol.">
        <title>Gene Loss Rather Than Gene Gain Is Associated with a Host Jump from Monocots to Dicots in the Smut Fungus Melanopsichium pennsylvanicum.</title>
        <authorList>
            <person name="Sharma R."/>
            <person name="Mishra B."/>
            <person name="Runge F."/>
            <person name="Thines M."/>
        </authorList>
    </citation>
    <scope>NUCLEOTIDE SEQUENCE</scope>
    <source>
        <strain evidence="2">4</strain>
    </source>
</reference>
<feature type="compositionally biased region" description="Low complexity" evidence="1">
    <location>
        <begin position="78"/>
        <end position="87"/>
    </location>
</feature>
<sequence length="100" mass="10254">MTLEPLEQGTGIAQGGSQTRSGFGSLRTECTAGDSKKKCTKDGQQAIARVGSRERVTSELACLGYPPSRKMDIRGLDSGSAVPPAAAVGGGNVQCRAQEG</sequence>
<feature type="region of interest" description="Disordered" evidence="1">
    <location>
        <begin position="1"/>
        <end position="42"/>
    </location>
</feature>
<organism evidence="2">
    <name type="scientific">Melanopsichium pennsylvanicum 4</name>
    <dbReference type="NCBI Taxonomy" id="1398559"/>
    <lineage>
        <taxon>Eukaryota</taxon>
        <taxon>Fungi</taxon>
        <taxon>Dikarya</taxon>
        <taxon>Basidiomycota</taxon>
        <taxon>Ustilaginomycotina</taxon>
        <taxon>Ustilaginomycetes</taxon>
        <taxon>Ustilaginales</taxon>
        <taxon>Ustilaginaceae</taxon>
        <taxon>Melanopsichium</taxon>
    </lineage>
</organism>
<protein>
    <submittedName>
        <fullName evidence="2">Uncharacterized protein</fullName>
    </submittedName>
</protein>
<evidence type="ECO:0000256" key="1">
    <source>
        <dbReference type="SAM" id="MobiDB-lite"/>
    </source>
</evidence>